<feature type="domain" description="Periphilin-1 C-terminal" evidence="2">
    <location>
        <begin position="271"/>
        <end position="351"/>
    </location>
</feature>
<evidence type="ECO:0000313" key="3">
    <source>
        <dbReference type="EMBL" id="KAG9280866.1"/>
    </source>
</evidence>
<dbReference type="PANTHER" id="PTHR15836">
    <property type="entry name" value="PERIPHILIN 1"/>
    <property type="match status" value="1"/>
</dbReference>
<evidence type="ECO:0000313" key="4">
    <source>
        <dbReference type="Proteomes" id="UP000752171"/>
    </source>
</evidence>
<dbReference type="GO" id="GO:0045814">
    <property type="term" value="P:negative regulation of gene expression, epigenetic"/>
    <property type="evidence" value="ECO:0007669"/>
    <property type="project" value="TreeGrafter"/>
</dbReference>
<name>A0A8T2MH72_ASTMX</name>
<feature type="region of interest" description="Disordered" evidence="1">
    <location>
        <begin position="61"/>
        <end position="281"/>
    </location>
</feature>
<dbReference type="GO" id="GO:0005654">
    <property type="term" value="C:nucleoplasm"/>
    <property type="evidence" value="ECO:0007669"/>
    <property type="project" value="TreeGrafter"/>
</dbReference>
<organism evidence="3 4">
    <name type="scientific">Astyanax mexicanus</name>
    <name type="common">Blind cave fish</name>
    <name type="synonym">Astyanax fasciatus mexicanus</name>
    <dbReference type="NCBI Taxonomy" id="7994"/>
    <lineage>
        <taxon>Eukaryota</taxon>
        <taxon>Metazoa</taxon>
        <taxon>Chordata</taxon>
        <taxon>Craniata</taxon>
        <taxon>Vertebrata</taxon>
        <taxon>Euteleostomi</taxon>
        <taxon>Actinopterygii</taxon>
        <taxon>Neopterygii</taxon>
        <taxon>Teleostei</taxon>
        <taxon>Ostariophysi</taxon>
        <taxon>Characiformes</taxon>
        <taxon>Characoidei</taxon>
        <taxon>Acestrorhamphidae</taxon>
        <taxon>Acestrorhamphinae</taxon>
        <taxon>Astyanax</taxon>
    </lineage>
</organism>
<accession>A0A8T2MH72</accession>
<dbReference type="Pfam" id="PF25234">
    <property type="entry name" value="Periphilin_C"/>
    <property type="match status" value="1"/>
</dbReference>
<feature type="compositionally biased region" description="Low complexity" evidence="1">
    <location>
        <begin position="198"/>
        <end position="213"/>
    </location>
</feature>
<dbReference type="EMBL" id="JAICCE010000002">
    <property type="protein sequence ID" value="KAG9280866.1"/>
    <property type="molecule type" value="Genomic_DNA"/>
</dbReference>
<feature type="compositionally biased region" description="Basic and acidic residues" evidence="1">
    <location>
        <begin position="168"/>
        <end position="178"/>
    </location>
</feature>
<dbReference type="CDD" id="cd22896">
    <property type="entry name" value="periphilin-like"/>
    <property type="match status" value="1"/>
</dbReference>
<dbReference type="InterPro" id="IPR057603">
    <property type="entry name" value="Periphilin-1_C"/>
</dbReference>
<dbReference type="AlphaFoldDB" id="A0A8T2MH72"/>
<feature type="compositionally biased region" description="Basic and acidic residues" evidence="1">
    <location>
        <begin position="118"/>
        <end position="132"/>
    </location>
</feature>
<dbReference type="Proteomes" id="UP000752171">
    <property type="component" value="Unassembled WGS sequence"/>
</dbReference>
<proteinExistence type="predicted"/>
<evidence type="ECO:0000259" key="2">
    <source>
        <dbReference type="Pfam" id="PF25234"/>
    </source>
</evidence>
<dbReference type="OrthoDB" id="8933311at2759"/>
<dbReference type="PANTHER" id="PTHR15836:SF4">
    <property type="entry name" value="PERIPHILIN-1"/>
    <property type="match status" value="1"/>
</dbReference>
<sequence>MSYSKFGHAGTRQEELRHIIKMAYRRDRNIRDLYEERIMGRTLPAPYQRIVNVVDRRHPFRRPEDDYDRVTDVNYGRRGEGGFHEHRAGHGERGPYGGEKRSEPAYRREDPYVYNRGFTEEHASSRQDEFRSSSRGNSSSRGQRAPPRPLLNLPHRGDNSPTYGTTNPDRRGDRESQKRKSSFSPARDHPPLKREEPPSSSARSSRSYSPEGSKNNQTQPSQPKTTPIQQEKERPPSSLTAESGDASPHSSVLATKEEVAGAVVEQVKETKAKEDPEQTAEAHRAHVIANKALEIEKLYRQDCETFGMVVKMLVAKQPTLEKQLETALKENLVEIKERCLEDLRQFISEVNVVLQSDQDKI</sequence>
<reference evidence="3 4" key="1">
    <citation type="submission" date="2021-07" db="EMBL/GenBank/DDBJ databases">
        <authorList>
            <person name="Imarazene B."/>
            <person name="Zahm M."/>
            <person name="Klopp C."/>
            <person name="Cabau C."/>
            <person name="Beille S."/>
            <person name="Jouanno E."/>
            <person name="Castinel A."/>
            <person name="Lluch J."/>
            <person name="Gil L."/>
            <person name="Kuchtly C."/>
            <person name="Lopez Roques C."/>
            <person name="Donnadieu C."/>
            <person name="Parrinello H."/>
            <person name="Journot L."/>
            <person name="Du K."/>
            <person name="Schartl M."/>
            <person name="Retaux S."/>
            <person name="Guiguen Y."/>
        </authorList>
    </citation>
    <scope>NUCLEOTIDE SEQUENCE [LARGE SCALE GENOMIC DNA]</scope>
    <source>
        <strain evidence="3">Pach_M1</strain>
        <tissue evidence="3">Testis</tissue>
    </source>
</reference>
<dbReference type="InterPro" id="IPR028851">
    <property type="entry name" value="Pphln1"/>
</dbReference>
<feature type="compositionally biased region" description="Basic and acidic residues" evidence="1">
    <location>
        <begin position="266"/>
        <end position="281"/>
    </location>
</feature>
<feature type="compositionally biased region" description="Low complexity" evidence="1">
    <location>
        <begin position="133"/>
        <end position="144"/>
    </location>
</feature>
<dbReference type="GO" id="GO:0045892">
    <property type="term" value="P:negative regulation of DNA-templated transcription"/>
    <property type="evidence" value="ECO:0007669"/>
    <property type="project" value="InterPro"/>
</dbReference>
<feature type="compositionally biased region" description="Basic and acidic residues" evidence="1">
    <location>
        <begin position="186"/>
        <end position="197"/>
    </location>
</feature>
<dbReference type="GO" id="GO:0097355">
    <property type="term" value="P:protein localization to heterochromatin"/>
    <property type="evidence" value="ECO:0007669"/>
    <property type="project" value="TreeGrafter"/>
</dbReference>
<protein>
    <submittedName>
        <fullName evidence="3">Periphilin-1-like</fullName>
    </submittedName>
</protein>
<feature type="compositionally biased region" description="Basic and acidic residues" evidence="1">
    <location>
        <begin position="61"/>
        <end position="111"/>
    </location>
</feature>
<feature type="compositionally biased region" description="Polar residues" evidence="1">
    <location>
        <begin position="214"/>
        <end position="229"/>
    </location>
</feature>
<gene>
    <name evidence="3" type="primary">PPHLN1</name>
    <name evidence="3" type="ORF">AMEX_G3624</name>
</gene>
<evidence type="ECO:0000256" key="1">
    <source>
        <dbReference type="SAM" id="MobiDB-lite"/>
    </source>
</evidence>
<comment type="caution">
    <text evidence="3">The sequence shown here is derived from an EMBL/GenBank/DDBJ whole genome shotgun (WGS) entry which is preliminary data.</text>
</comment>